<dbReference type="Gene3D" id="1.20.5.190">
    <property type="match status" value="1"/>
</dbReference>
<sequence length="383" mass="42168">MEGKRKWTSALKKALIPSCCRDYGKSKRSSRAATESDRSTISEATAATKIQAAFRGFLARRAMGTLKRLIRLKNLIDGSAVGSQTSNMVRRLQAMAVVQAQVRSRRMRMAEEHQALLRQLQLKQEREQQKAKVSMHHRFHQLCGFLFCIRVAHLLDFGAQIGEWNDSPRSKEQIEAKLLDRQEAATRRERALAYAFAHQVLLLRIRFHLCLSERLTAAGPQEKHGHDVVKPKRIPSAAQRPSQAPVTPRSNPASKASVNPSKNKPSPRNESPVTPRSKLASVASKKTPVSPGTGAWSADDGSSSRSRHRVTRSSVSDDSSLSSALSVASYPPSMKARSRFHSPQSDVAEGSHKGSVGLGKKRLPSPAAGRNKNNGSSHARRTK</sequence>
<reference evidence="4 5" key="1">
    <citation type="journal article" date="2014" name="Agronomy (Basel)">
        <title>A Draft Genome Sequence for Ensete ventricosum, the Drought-Tolerant Tree Against Hunger.</title>
        <authorList>
            <person name="Harrison J."/>
            <person name="Moore K.A."/>
            <person name="Paszkiewicz K."/>
            <person name="Jones T."/>
            <person name="Grant M."/>
            <person name="Ambacheew D."/>
            <person name="Muzemil S."/>
            <person name="Studholme D.J."/>
        </authorList>
    </citation>
    <scope>NUCLEOTIDE SEQUENCE [LARGE SCALE GENOMIC DNA]</scope>
</reference>
<dbReference type="AlphaFoldDB" id="A0A427AKW4"/>
<organism evidence="4 5">
    <name type="scientific">Ensete ventricosum</name>
    <name type="common">Abyssinian banana</name>
    <name type="synonym">Musa ensete</name>
    <dbReference type="NCBI Taxonomy" id="4639"/>
    <lineage>
        <taxon>Eukaryota</taxon>
        <taxon>Viridiplantae</taxon>
        <taxon>Streptophyta</taxon>
        <taxon>Embryophyta</taxon>
        <taxon>Tracheophyta</taxon>
        <taxon>Spermatophyta</taxon>
        <taxon>Magnoliopsida</taxon>
        <taxon>Liliopsida</taxon>
        <taxon>Zingiberales</taxon>
        <taxon>Musaceae</taxon>
        <taxon>Ensete</taxon>
    </lineage>
</organism>
<gene>
    <name evidence="4" type="ORF">B296_00007751</name>
</gene>
<dbReference type="PANTHER" id="PTHR32295">
    <property type="entry name" value="IQ-DOMAIN 5-RELATED"/>
    <property type="match status" value="1"/>
</dbReference>
<feature type="region of interest" description="Disordered" evidence="3">
    <location>
        <begin position="221"/>
        <end position="383"/>
    </location>
</feature>
<dbReference type="InterPro" id="IPR000048">
    <property type="entry name" value="IQ_motif_EF-hand-BS"/>
</dbReference>
<dbReference type="SMART" id="SM00015">
    <property type="entry name" value="IQ"/>
    <property type="match status" value="1"/>
</dbReference>
<comment type="similarity">
    <text evidence="2">Belongs to the IQD family.</text>
</comment>
<comment type="caution">
    <text evidence="4">The sequence shown here is derived from an EMBL/GenBank/DDBJ whole genome shotgun (WGS) entry which is preliminary data.</text>
</comment>
<feature type="compositionally biased region" description="Basic and acidic residues" evidence="3">
    <location>
        <begin position="221"/>
        <end position="230"/>
    </location>
</feature>
<dbReference type="Proteomes" id="UP000287651">
    <property type="component" value="Unassembled WGS sequence"/>
</dbReference>
<feature type="compositionally biased region" description="Low complexity" evidence="3">
    <location>
        <begin position="312"/>
        <end position="329"/>
    </location>
</feature>
<name>A0A427AKW4_ENSVE</name>
<evidence type="ECO:0000256" key="3">
    <source>
        <dbReference type="SAM" id="MobiDB-lite"/>
    </source>
</evidence>
<evidence type="ECO:0000256" key="2">
    <source>
        <dbReference type="ARBA" id="ARBA00024341"/>
    </source>
</evidence>
<keyword evidence="1" id="KW-0112">Calmodulin-binding</keyword>
<accession>A0A427AKW4</accession>
<evidence type="ECO:0000313" key="4">
    <source>
        <dbReference type="EMBL" id="RRT76792.1"/>
    </source>
</evidence>
<proteinExistence type="inferred from homology"/>
<feature type="compositionally biased region" description="Polar residues" evidence="3">
    <location>
        <begin position="239"/>
        <end position="274"/>
    </location>
</feature>
<dbReference type="Pfam" id="PF00612">
    <property type="entry name" value="IQ"/>
    <property type="match status" value="1"/>
</dbReference>
<dbReference type="PROSITE" id="PS50096">
    <property type="entry name" value="IQ"/>
    <property type="match status" value="1"/>
</dbReference>
<evidence type="ECO:0000256" key="1">
    <source>
        <dbReference type="ARBA" id="ARBA00022860"/>
    </source>
</evidence>
<evidence type="ECO:0008006" key="6">
    <source>
        <dbReference type="Google" id="ProtNLM"/>
    </source>
</evidence>
<dbReference type="PANTHER" id="PTHR32295:SF216">
    <property type="entry name" value="PROTEIN IQ-DOMAIN 3"/>
    <property type="match status" value="1"/>
</dbReference>
<dbReference type="EMBL" id="AMZH03002099">
    <property type="protein sequence ID" value="RRT76792.1"/>
    <property type="molecule type" value="Genomic_DNA"/>
</dbReference>
<protein>
    <recommendedName>
        <fullName evidence="6">DUF4005 domain-containing protein</fullName>
    </recommendedName>
</protein>
<evidence type="ECO:0000313" key="5">
    <source>
        <dbReference type="Proteomes" id="UP000287651"/>
    </source>
</evidence>
<dbReference type="GO" id="GO:0005516">
    <property type="term" value="F:calmodulin binding"/>
    <property type="evidence" value="ECO:0007669"/>
    <property type="project" value="UniProtKB-KW"/>
</dbReference>